<dbReference type="Proteomes" id="UP000001542">
    <property type="component" value="Unassembled WGS sequence"/>
</dbReference>
<protein>
    <submittedName>
        <fullName evidence="2">Uncharacterized protein</fullName>
    </submittedName>
</protein>
<dbReference type="InterPro" id="IPR013083">
    <property type="entry name" value="Znf_RING/FYVE/PHD"/>
</dbReference>
<gene>
    <name evidence="2" type="ORF">TVAG_423700</name>
</gene>
<dbReference type="STRING" id="5722.A2DTK8"/>
<feature type="coiled-coil region" evidence="1">
    <location>
        <begin position="76"/>
        <end position="148"/>
    </location>
</feature>
<name>A2DTK8_TRIV3</name>
<dbReference type="VEuPathDB" id="TrichDB:TVAGG3_0594130"/>
<proteinExistence type="predicted"/>
<organism evidence="2 3">
    <name type="scientific">Trichomonas vaginalis (strain ATCC PRA-98 / G3)</name>
    <dbReference type="NCBI Taxonomy" id="412133"/>
    <lineage>
        <taxon>Eukaryota</taxon>
        <taxon>Metamonada</taxon>
        <taxon>Parabasalia</taxon>
        <taxon>Trichomonadida</taxon>
        <taxon>Trichomonadidae</taxon>
        <taxon>Trichomonas</taxon>
    </lineage>
</organism>
<dbReference type="InParanoid" id="A2DTK8"/>
<dbReference type="OrthoDB" id="2436455at2759"/>
<accession>A2DTK8</accession>
<keyword evidence="1" id="KW-0175">Coiled coil</keyword>
<feature type="coiled-coil region" evidence="1">
    <location>
        <begin position="177"/>
        <end position="345"/>
    </location>
</feature>
<dbReference type="SMR" id="A2DTK8"/>
<dbReference type="RefSeq" id="XP_001328540.1">
    <property type="nucleotide sequence ID" value="XM_001328505.1"/>
</dbReference>
<dbReference type="CDD" id="cd16449">
    <property type="entry name" value="RING-HC"/>
    <property type="match status" value="1"/>
</dbReference>
<evidence type="ECO:0000313" key="2">
    <source>
        <dbReference type="EMBL" id="EAY16317.1"/>
    </source>
</evidence>
<dbReference type="Gene3D" id="3.30.40.10">
    <property type="entry name" value="Zinc/RING finger domain, C3HC4 (zinc finger)"/>
    <property type="match status" value="1"/>
</dbReference>
<evidence type="ECO:0000256" key="1">
    <source>
        <dbReference type="SAM" id="Coils"/>
    </source>
</evidence>
<keyword evidence="3" id="KW-1185">Reference proteome</keyword>
<dbReference type="EMBL" id="DS113244">
    <property type="protein sequence ID" value="EAY16317.1"/>
    <property type="molecule type" value="Genomic_DNA"/>
</dbReference>
<evidence type="ECO:0000313" key="3">
    <source>
        <dbReference type="Proteomes" id="UP000001542"/>
    </source>
</evidence>
<dbReference type="VEuPathDB" id="TrichDB:TVAG_423700"/>
<dbReference type="Gene3D" id="1.10.287.1490">
    <property type="match status" value="1"/>
</dbReference>
<dbReference type="AlphaFoldDB" id="A2DTK8"/>
<dbReference type="KEGG" id="tva:4774325"/>
<reference evidence="2" key="1">
    <citation type="submission" date="2006-10" db="EMBL/GenBank/DDBJ databases">
        <authorList>
            <person name="Amadeo P."/>
            <person name="Zhao Q."/>
            <person name="Wortman J."/>
            <person name="Fraser-Liggett C."/>
            <person name="Carlton J."/>
        </authorList>
    </citation>
    <scope>NUCLEOTIDE SEQUENCE</scope>
    <source>
        <strain evidence="2">G3</strain>
    </source>
</reference>
<sequence>MTNPVEPAIHSTDQVILSRITRMAGIPEELRKKIVMFKQSFINSSNSIVRQRQNLAASIAKYKEKSRSCTIHKTQIQHLQVDLERVLQEIEDLKFNSADVLHLRDQIEEQQKIVDQMNHLLEETISQKEKAETNRKMKIQEIEQIKQQKIIVNGTLNAQWDKHSELTKKLGDNETQAQQLRNSNEERQRAISTMEANAEEWRRNMNKKETQIDEEISKLQKEISSVETQINDVSSEKNEAISSYQHQIATLNAEIDAHNEKIKEQVKEIGSMKANIEHIVEQSQRLKEESQQAGEELAERKKELATLMGELATRMSLPETQTKEIANLELDNRQLKTRVDELKTMWQTSTDEVEELADKISRAKIAKYDPAAQEAAIRERILRDSAIRVQEIVDSAMKMLTCPECGKILEVPVTLVPCGHCVCYSHKYQQNAVTRLCPKCGECVVCAYVDNSLAVVLSKFIYIKDILSMLSK</sequence>
<reference evidence="2" key="2">
    <citation type="journal article" date="2007" name="Science">
        <title>Draft genome sequence of the sexually transmitted pathogen Trichomonas vaginalis.</title>
        <authorList>
            <person name="Carlton J.M."/>
            <person name="Hirt R.P."/>
            <person name="Silva J.C."/>
            <person name="Delcher A.L."/>
            <person name="Schatz M."/>
            <person name="Zhao Q."/>
            <person name="Wortman J.R."/>
            <person name="Bidwell S.L."/>
            <person name="Alsmark U.C.M."/>
            <person name="Besteiro S."/>
            <person name="Sicheritz-Ponten T."/>
            <person name="Noel C.J."/>
            <person name="Dacks J.B."/>
            <person name="Foster P.G."/>
            <person name="Simillion C."/>
            <person name="Van de Peer Y."/>
            <person name="Miranda-Saavedra D."/>
            <person name="Barton G.J."/>
            <person name="Westrop G.D."/>
            <person name="Mueller S."/>
            <person name="Dessi D."/>
            <person name="Fiori P.L."/>
            <person name="Ren Q."/>
            <person name="Paulsen I."/>
            <person name="Zhang H."/>
            <person name="Bastida-Corcuera F.D."/>
            <person name="Simoes-Barbosa A."/>
            <person name="Brown M.T."/>
            <person name="Hayes R.D."/>
            <person name="Mukherjee M."/>
            <person name="Okumura C.Y."/>
            <person name="Schneider R."/>
            <person name="Smith A.J."/>
            <person name="Vanacova S."/>
            <person name="Villalvazo M."/>
            <person name="Haas B.J."/>
            <person name="Pertea M."/>
            <person name="Feldblyum T.V."/>
            <person name="Utterback T.R."/>
            <person name="Shu C.L."/>
            <person name="Osoegawa K."/>
            <person name="de Jong P.J."/>
            <person name="Hrdy I."/>
            <person name="Horvathova L."/>
            <person name="Zubacova Z."/>
            <person name="Dolezal P."/>
            <person name="Malik S.B."/>
            <person name="Logsdon J.M. Jr."/>
            <person name="Henze K."/>
            <person name="Gupta A."/>
            <person name="Wang C.C."/>
            <person name="Dunne R.L."/>
            <person name="Upcroft J.A."/>
            <person name="Upcroft P."/>
            <person name="White O."/>
            <person name="Salzberg S.L."/>
            <person name="Tang P."/>
            <person name="Chiu C.-H."/>
            <person name="Lee Y.-S."/>
            <person name="Embley T.M."/>
            <person name="Coombs G.H."/>
            <person name="Mottram J.C."/>
            <person name="Tachezy J."/>
            <person name="Fraser-Liggett C.M."/>
            <person name="Johnson P.J."/>
        </authorList>
    </citation>
    <scope>NUCLEOTIDE SEQUENCE [LARGE SCALE GENOMIC DNA]</scope>
    <source>
        <strain evidence="2">G3</strain>
    </source>
</reference>